<sequence>MKRKSRRGLALMLAFILTGAACMMPDVKVSAASAAGTENRQTNNLEVVDKTAQSITLRAQDNYEYAIETTVNNTKSWKWADASQYDKTNKTVTFTGLNAEQTYQFASRLAGTTDVLGQVSVKTKAQENTPAVQTTPNTPDVSSDTQTPQQPPEVTTDNNQITDENDKNVLDQTLTGDNPDQQGNVKDTTKDTSKDAIVQGGTEQENKTTTDLTTENKNTQTDPPKTENSQNQIKADSITAPQAAKLSKPDAPVVSDDVTDQKITLELPKSADTKYVYEYSMDGKDFQSSPVFDHLKPDTEYQFCMRIAAGTYEGIVYSDPSDNSDSTAKVRTKKAAPEQPKYAPELAKRTDTSITLKAADDEKNPDALEFGMVTSQAAVQWQKTGVFENLTPGMAYEFVVRYGVDEKVQMPGTASEAFKTSTLEKAAQAPAAPALENRTDTSITLKAANGQQYAMVKADGSVDWQDNPQFTGLKPNTVYQFVARMKYDPEKAMESIRSEAAGFKTVISFEGSKITGIKAGGSYEEGSKLTAVAVGTGMENASPAAGDTRWVPKSWSWDGENWKDWDNAPYSITATYSQPGNYNLRVNFQLQEYTQNGWKALNDSKSTNVKFKITEKKVFYTIQAEAGANGKINPSGKVEVQKGKDYEFTFTPNKGYRTAKVTVDGKEVTFKNNKYTFTNVQGAHKISVTFEKDKRTPKTGDMSQPAIFLGLLLISGMLILGLAYKKRKS</sequence>
<feature type="compositionally biased region" description="Polar residues" evidence="5">
    <location>
        <begin position="222"/>
        <end position="233"/>
    </location>
</feature>
<dbReference type="NCBIfam" id="TIGR01167">
    <property type="entry name" value="LPXTG_anchor"/>
    <property type="match status" value="1"/>
</dbReference>
<reference evidence="9 10" key="1">
    <citation type="submission" date="2021-06" db="EMBL/GenBank/DDBJ databases">
        <title>Faecalicatena sp. nov. isolated from porcine feces.</title>
        <authorList>
            <person name="Oh B.S."/>
            <person name="Lee J.H."/>
        </authorList>
    </citation>
    <scope>NUCLEOTIDE SEQUENCE [LARGE SCALE GENOMIC DNA]</scope>
    <source>
        <strain evidence="9 10">AGMB00832</strain>
    </source>
</reference>
<evidence type="ECO:0000256" key="4">
    <source>
        <dbReference type="ARBA" id="ARBA00023088"/>
    </source>
</evidence>
<evidence type="ECO:0000256" key="3">
    <source>
        <dbReference type="ARBA" id="ARBA00022729"/>
    </source>
</evidence>
<feature type="region of interest" description="Disordered" evidence="5">
    <location>
        <begin position="123"/>
        <end position="233"/>
    </location>
</feature>
<feature type="region of interest" description="Disordered" evidence="5">
    <location>
        <begin position="318"/>
        <end position="346"/>
    </location>
</feature>
<feature type="compositionally biased region" description="Polar residues" evidence="5">
    <location>
        <begin position="170"/>
        <end position="186"/>
    </location>
</feature>
<feature type="transmembrane region" description="Helical" evidence="6">
    <location>
        <begin position="706"/>
        <end position="724"/>
    </location>
</feature>
<dbReference type="EMBL" id="JABACJ020000028">
    <property type="protein sequence ID" value="MBU3878129.1"/>
    <property type="molecule type" value="Genomic_DNA"/>
</dbReference>
<dbReference type="PROSITE" id="PS51257">
    <property type="entry name" value="PROKAR_LIPOPROTEIN"/>
    <property type="match status" value="1"/>
</dbReference>
<keyword evidence="2" id="KW-0964">Secreted</keyword>
<keyword evidence="4" id="KW-0572">Peptidoglycan-anchor</keyword>
<evidence type="ECO:0000256" key="6">
    <source>
        <dbReference type="SAM" id="Phobius"/>
    </source>
</evidence>
<dbReference type="InterPro" id="IPR044060">
    <property type="entry name" value="Bacterial_rp_domain"/>
</dbReference>
<organism evidence="9 10">
    <name type="scientific">Faecalicatena faecalis</name>
    <dbReference type="NCBI Taxonomy" id="2726362"/>
    <lineage>
        <taxon>Bacteria</taxon>
        <taxon>Bacillati</taxon>
        <taxon>Bacillota</taxon>
        <taxon>Clostridia</taxon>
        <taxon>Lachnospirales</taxon>
        <taxon>Lachnospiraceae</taxon>
        <taxon>Faecalicatena</taxon>
    </lineage>
</organism>
<evidence type="ECO:0000256" key="5">
    <source>
        <dbReference type="SAM" id="MobiDB-lite"/>
    </source>
</evidence>
<keyword evidence="6" id="KW-1133">Transmembrane helix</keyword>
<keyword evidence="10" id="KW-1185">Reference proteome</keyword>
<evidence type="ECO:0000256" key="1">
    <source>
        <dbReference type="ARBA" id="ARBA00022512"/>
    </source>
</evidence>
<name>A0ABS6D9J5_9FIRM</name>
<accession>A0ABS6D9J5</accession>
<gene>
    <name evidence="9" type="ORF">HGO97_020210</name>
</gene>
<feature type="compositionally biased region" description="Low complexity" evidence="5">
    <location>
        <begin position="207"/>
        <end position="221"/>
    </location>
</feature>
<protein>
    <submittedName>
        <fullName evidence="9">LPXTG cell wall anchor domain-containing protein</fullName>
    </submittedName>
</protein>
<evidence type="ECO:0000256" key="7">
    <source>
        <dbReference type="SAM" id="SignalP"/>
    </source>
</evidence>
<feature type="domain" description="Gram-positive cocci surface proteins LPxTG" evidence="8">
    <location>
        <begin position="696"/>
        <end position="729"/>
    </location>
</feature>
<comment type="caution">
    <text evidence="9">The sequence shown here is derived from an EMBL/GenBank/DDBJ whole genome shotgun (WGS) entry which is preliminary data.</text>
</comment>
<keyword evidence="3 7" id="KW-0732">Signal</keyword>
<evidence type="ECO:0000313" key="9">
    <source>
        <dbReference type="EMBL" id="MBU3878129.1"/>
    </source>
</evidence>
<dbReference type="RefSeq" id="WP_216244712.1">
    <property type="nucleotide sequence ID" value="NZ_JABACJ020000028.1"/>
</dbReference>
<feature type="compositionally biased region" description="Low complexity" evidence="5">
    <location>
        <begin position="145"/>
        <end position="156"/>
    </location>
</feature>
<keyword evidence="6" id="KW-0472">Membrane</keyword>
<evidence type="ECO:0000259" key="8">
    <source>
        <dbReference type="PROSITE" id="PS50847"/>
    </source>
</evidence>
<evidence type="ECO:0000256" key="2">
    <source>
        <dbReference type="ARBA" id="ARBA00022525"/>
    </source>
</evidence>
<feature type="compositionally biased region" description="Polar residues" evidence="5">
    <location>
        <begin position="123"/>
        <end position="144"/>
    </location>
</feature>
<dbReference type="Pfam" id="PF18998">
    <property type="entry name" value="Flg_new_2"/>
    <property type="match status" value="1"/>
</dbReference>
<keyword evidence="6" id="KW-0812">Transmembrane</keyword>
<dbReference type="InterPro" id="IPR019931">
    <property type="entry name" value="LPXTG_anchor"/>
</dbReference>
<feature type="chain" id="PRO_5046739481" evidence="7">
    <location>
        <begin position="21"/>
        <end position="729"/>
    </location>
</feature>
<dbReference type="PROSITE" id="PS50847">
    <property type="entry name" value="GRAM_POS_ANCHORING"/>
    <property type="match status" value="1"/>
</dbReference>
<feature type="compositionally biased region" description="Polar residues" evidence="5">
    <location>
        <begin position="320"/>
        <end position="329"/>
    </location>
</feature>
<proteinExistence type="predicted"/>
<keyword evidence="1" id="KW-0134">Cell wall</keyword>
<feature type="signal peptide" evidence="7">
    <location>
        <begin position="1"/>
        <end position="20"/>
    </location>
</feature>
<evidence type="ECO:0000313" key="10">
    <source>
        <dbReference type="Proteomes" id="UP000723714"/>
    </source>
</evidence>
<dbReference type="Proteomes" id="UP000723714">
    <property type="component" value="Unassembled WGS sequence"/>
</dbReference>